<gene>
    <name evidence="3" type="ORF">Rsub_09205</name>
</gene>
<organism evidence="3 4">
    <name type="scientific">Raphidocelis subcapitata</name>
    <dbReference type="NCBI Taxonomy" id="307507"/>
    <lineage>
        <taxon>Eukaryota</taxon>
        <taxon>Viridiplantae</taxon>
        <taxon>Chlorophyta</taxon>
        <taxon>core chlorophytes</taxon>
        <taxon>Chlorophyceae</taxon>
        <taxon>CS clade</taxon>
        <taxon>Sphaeropleales</taxon>
        <taxon>Selenastraceae</taxon>
        <taxon>Raphidocelis</taxon>
    </lineage>
</organism>
<evidence type="ECO:0000313" key="4">
    <source>
        <dbReference type="Proteomes" id="UP000247498"/>
    </source>
</evidence>
<keyword evidence="4" id="KW-1185">Reference proteome</keyword>
<reference evidence="3 4" key="1">
    <citation type="journal article" date="2018" name="Sci. Rep.">
        <title>Raphidocelis subcapitata (=Pseudokirchneriella subcapitata) provides an insight into genome evolution and environmental adaptations in the Sphaeropleales.</title>
        <authorList>
            <person name="Suzuki S."/>
            <person name="Yamaguchi H."/>
            <person name="Nakajima N."/>
            <person name="Kawachi M."/>
        </authorList>
    </citation>
    <scope>NUCLEOTIDE SEQUENCE [LARGE SCALE GENOMIC DNA]</scope>
    <source>
        <strain evidence="3 4">NIES-35</strain>
    </source>
</reference>
<feature type="region of interest" description="Disordered" evidence="1">
    <location>
        <begin position="25"/>
        <end position="45"/>
    </location>
</feature>
<evidence type="ECO:0000313" key="3">
    <source>
        <dbReference type="EMBL" id="GBF96406.1"/>
    </source>
</evidence>
<keyword evidence="2" id="KW-0732">Signal</keyword>
<dbReference type="EMBL" id="BDRX01000079">
    <property type="protein sequence ID" value="GBF96406.1"/>
    <property type="molecule type" value="Genomic_DNA"/>
</dbReference>
<accession>A0A2V0P988</accession>
<feature type="chain" id="PRO_5015943949" evidence="2">
    <location>
        <begin position="25"/>
        <end position="417"/>
    </location>
</feature>
<dbReference type="OrthoDB" id="543038at2759"/>
<evidence type="ECO:0000256" key="1">
    <source>
        <dbReference type="SAM" id="MobiDB-lite"/>
    </source>
</evidence>
<proteinExistence type="predicted"/>
<feature type="region of interest" description="Disordered" evidence="1">
    <location>
        <begin position="252"/>
        <end position="271"/>
    </location>
</feature>
<sequence>MAVDRTTTLALALALALTPAAALASPAAAPPPPSPPPPPPLPRAARTAAPQLPVLIFTTRGWAGVDFLEAALRAYSIPYNTVAFDPDDRAARPFVDLSRLLWDDAGAASRWAGLVSYPNVEAMGYLNRSEVATLWRWQAQTRVRSVKFGAWATYVGFVPDMALCGDGGTGLGALPNLTFTPTAPFSLSGERLPAGWMSGAGLYRCPGIRTAPLPTCSIWGSPGSDFERDGIHPNCTSTPVITLSPGAAAPRPRGGAAAAAQARAGPAGAGAPSADPVAAVLVNYTDDSRECLAFVFDCAAWSPSCSLLGRLAAAWMLEPRPPAVGAAGAGGAAGGGAAAANATCSSAAADAAACAAVAQATGDPSAAMLADLLVEVKLAPAEEAAAAPRAGGGAAAGARPGAAAAGAALLLAAALVL</sequence>
<feature type="signal peptide" evidence="2">
    <location>
        <begin position="1"/>
        <end position="24"/>
    </location>
</feature>
<name>A0A2V0P988_9CHLO</name>
<dbReference type="AlphaFoldDB" id="A0A2V0P988"/>
<protein>
    <submittedName>
        <fullName evidence="3">Uncharacterized protein</fullName>
    </submittedName>
</protein>
<comment type="caution">
    <text evidence="3">The sequence shown here is derived from an EMBL/GenBank/DDBJ whole genome shotgun (WGS) entry which is preliminary data.</text>
</comment>
<dbReference type="InParanoid" id="A0A2V0P988"/>
<evidence type="ECO:0000256" key="2">
    <source>
        <dbReference type="SAM" id="SignalP"/>
    </source>
</evidence>
<feature type="compositionally biased region" description="Pro residues" evidence="1">
    <location>
        <begin position="28"/>
        <end position="42"/>
    </location>
</feature>
<dbReference type="Proteomes" id="UP000247498">
    <property type="component" value="Unassembled WGS sequence"/>
</dbReference>